<dbReference type="PANTHER" id="PTHR12979">
    <property type="entry name" value="CCR4-NOT TRANSCRIPTION COMPLEX SUBUNIT 10"/>
    <property type="match status" value="1"/>
</dbReference>
<evidence type="ECO:0000313" key="4">
    <source>
        <dbReference type="Proteomes" id="UP000266841"/>
    </source>
</evidence>
<dbReference type="SMART" id="SM00028">
    <property type="entry name" value="TPR"/>
    <property type="match status" value="3"/>
</dbReference>
<feature type="compositionally biased region" description="Polar residues" evidence="2">
    <location>
        <begin position="377"/>
        <end position="390"/>
    </location>
</feature>
<protein>
    <submittedName>
        <fullName evidence="3">Uncharacterized protein</fullName>
    </submittedName>
</protein>
<dbReference type="SUPFAM" id="SSF48452">
    <property type="entry name" value="TPR-like"/>
    <property type="match status" value="1"/>
</dbReference>
<proteinExistence type="inferred from homology"/>
<dbReference type="AlphaFoldDB" id="K0TGF7"/>
<feature type="region of interest" description="Disordered" evidence="2">
    <location>
        <begin position="1"/>
        <end position="37"/>
    </location>
</feature>
<dbReference type="Proteomes" id="UP000266841">
    <property type="component" value="Unassembled WGS sequence"/>
</dbReference>
<dbReference type="PANTHER" id="PTHR12979:SF5">
    <property type="entry name" value="CCR4-NOT TRANSCRIPTION COMPLEX SUBUNIT 10"/>
    <property type="match status" value="1"/>
</dbReference>
<organism evidence="3 4">
    <name type="scientific">Thalassiosira oceanica</name>
    <name type="common">Marine diatom</name>
    <dbReference type="NCBI Taxonomy" id="159749"/>
    <lineage>
        <taxon>Eukaryota</taxon>
        <taxon>Sar</taxon>
        <taxon>Stramenopiles</taxon>
        <taxon>Ochrophyta</taxon>
        <taxon>Bacillariophyta</taxon>
        <taxon>Coscinodiscophyceae</taxon>
        <taxon>Thalassiosirophycidae</taxon>
        <taxon>Thalassiosirales</taxon>
        <taxon>Thalassiosiraceae</taxon>
        <taxon>Thalassiosira</taxon>
    </lineage>
</organism>
<dbReference type="eggNOG" id="ENOG502SV2Q">
    <property type="taxonomic scope" value="Eukaryota"/>
</dbReference>
<keyword evidence="4" id="KW-1185">Reference proteome</keyword>
<dbReference type="Gene3D" id="1.25.40.10">
    <property type="entry name" value="Tetratricopeptide repeat domain"/>
    <property type="match status" value="1"/>
</dbReference>
<dbReference type="OrthoDB" id="25157at2759"/>
<comment type="similarity">
    <text evidence="1">Belongs to the CNOT10 family.</text>
</comment>
<feature type="region of interest" description="Disordered" evidence="2">
    <location>
        <begin position="49"/>
        <end position="115"/>
    </location>
</feature>
<feature type="compositionally biased region" description="Basic and acidic residues" evidence="2">
    <location>
        <begin position="475"/>
        <end position="489"/>
    </location>
</feature>
<feature type="compositionally biased region" description="Polar residues" evidence="2">
    <location>
        <begin position="414"/>
        <end position="425"/>
    </location>
</feature>
<dbReference type="GO" id="GO:0017148">
    <property type="term" value="P:negative regulation of translation"/>
    <property type="evidence" value="ECO:0007669"/>
    <property type="project" value="TreeGrafter"/>
</dbReference>
<dbReference type="EMBL" id="AGNL01002531">
    <property type="protein sequence ID" value="EJK76109.1"/>
    <property type="molecule type" value="Genomic_DNA"/>
</dbReference>
<evidence type="ECO:0000256" key="1">
    <source>
        <dbReference type="ARBA" id="ARBA00010080"/>
    </source>
</evidence>
<comment type="caution">
    <text evidence="3">The sequence shown here is derived from an EMBL/GenBank/DDBJ whole genome shotgun (WGS) entry which is preliminary data.</text>
</comment>
<dbReference type="InterPro" id="IPR019734">
    <property type="entry name" value="TPR_rpt"/>
</dbReference>
<reference evidence="3 4" key="1">
    <citation type="journal article" date="2012" name="Genome Biol.">
        <title>Genome and low-iron response of an oceanic diatom adapted to chronic iron limitation.</title>
        <authorList>
            <person name="Lommer M."/>
            <person name="Specht M."/>
            <person name="Roy A.S."/>
            <person name="Kraemer L."/>
            <person name="Andreson R."/>
            <person name="Gutowska M.A."/>
            <person name="Wolf J."/>
            <person name="Bergner S.V."/>
            <person name="Schilhabel M.B."/>
            <person name="Klostermeier U.C."/>
            <person name="Beiko R.G."/>
            <person name="Rosenstiel P."/>
            <person name="Hippler M."/>
            <person name="Laroche J."/>
        </authorList>
    </citation>
    <scope>NUCLEOTIDE SEQUENCE [LARGE SCALE GENOMIC DNA]</scope>
    <source>
        <strain evidence="3 4">CCMP1005</strain>
    </source>
</reference>
<feature type="region of interest" description="Disordered" evidence="2">
    <location>
        <begin position="344"/>
        <end position="435"/>
    </location>
</feature>
<feature type="compositionally biased region" description="Basic residues" evidence="2">
    <location>
        <begin position="61"/>
        <end position="70"/>
    </location>
</feature>
<accession>K0TGF7</accession>
<name>K0TGF7_THAOC</name>
<gene>
    <name evidence="3" type="ORF">THAOC_02148</name>
</gene>
<dbReference type="OMA" id="AYLDICA"/>
<dbReference type="InterPro" id="IPR039740">
    <property type="entry name" value="CNOT10"/>
</dbReference>
<feature type="compositionally biased region" description="Basic and acidic residues" evidence="2">
    <location>
        <begin position="100"/>
        <end position="115"/>
    </location>
</feature>
<dbReference type="InterPro" id="IPR011990">
    <property type="entry name" value="TPR-like_helical_dom_sf"/>
</dbReference>
<dbReference type="GO" id="GO:0006402">
    <property type="term" value="P:mRNA catabolic process"/>
    <property type="evidence" value="ECO:0007669"/>
    <property type="project" value="TreeGrafter"/>
</dbReference>
<feature type="compositionally biased region" description="Basic residues" evidence="2">
    <location>
        <begin position="87"/>
        <end position="96"/>
    </location>
</feature>
<dbReference type="GO" id="GO:0030014">
    <property type="term" value="C:CCR4-NOT complex"/>
    <property type="evidence" value="ECO:0007669"/>
    <property type="project" value="InterPro"/>
</dbReference>
<evidence type="ECO:0000313" key="3">
    <source>
        <dbReference type="EMBL" id="EJK76109.1"/>
    </source>
</evidence>
<evidence type="ECO:0000256" key="2">
    <source>
        <dbReference type="SAM" id="MobiDB-lite"/>
    </source>
</evidence>
<feature type="region of interest" description="Disordered" evidence="2">
    <location>
        <begin position="463"/>
        <end position="489"/>
    </location>
</feature>
<sequence length="721" mass="80012">MSSLAGTADSTRERDSEQHAANANPPPPTTLSGAYDIYEAGGNAEGCLESAQPLWNEKQEKKNKKGKKKAPTAADISRQHNSAVLRHLARIQRGRARQLSSEDEKTGDKPTENDAVEDTRMLTERLASISKRSALTAQNEVDKVKNEINTVISMYNTALSQYATCDYQKAIRTMLDSDLDGIARIKLDEGRLQLIEMKGAANIDERQHLALTVAYLDICARLVFLLMDCQLRIGEGSGTGVPDMEATNGESFSIEEKVRWLEASVLNVTKNPSELLKEALSHHESLRHDEVKFRLHVYRSRLLFEGTQSETRDLETRAKTARKELKNAMDTYQNKLCVIEEEEKTKEPVRKAKRQGGSRAGSGGFLSKGKSNHDASESTSVDGSLVTSVSDAPWNEGGKIPMSATFEGMPNKPVTAQQSQSTQPGNKVKKETPTLQMKHESVLYLKANLEHLRGNTSKSLKLCSEARSAGKKSRGRSDESSKDLLPDVPRDVAEDEMAMADCYDEAIYFNNLALLHQSAGKVHLALHYYSIALSNMERSNDDASFWSNGLVKPSLSPEILNNMAVCSLLARDFKKSYEFLARCIKLSPEVFGRARSFLRLGQSCIEFLQENKTLDNSRPSGIGFKLEDLGSEEDMEHLEKYPLVKAQLLLENALEMCTESKHGDADRECYDAARVALTYVKLQLKDAKGALELCKGSQSGSFVSPYNHLERIYREAATNLA</sequence>